<organism evidence="1">
    <name type="scientific">Eucalyptus grandis</name>
    <name type="common">Flooded gum</name>
    <dbReference type="NCBI Taxonomy" id="71139"/>
    <lineage>
        <taxon>Eukaryota</taxon>
        <taxon>Viridiplantae</taxon>
        <taxon>Streptophyta</taxon>
        <taxon>Embryophyta</taxon>
        <taxon>Tracheophyta</taxon>
        <taxon>Spermatophyta</taxon>
        <taxon>Magnoliopsida</taxon>
        <taxon>eudicotyledons</taxon>
        <taxon>Gunneridae</taxon>
        <taxon>Pentapetalae</taxon>
        <taxon>rosids</taxon>
        <taxon>malvids</taxon>
        <taxon>Myrtales</taxon>
        <taxon>Myrtaceae</taxon>
        <taxon>Myrtoideae</taxon>
        <taxon>Eucalypteae</taxon>
        <taxon>Eucalyptus</taxon>
    </lineage>
</organism>
<dbReference type="Gramene" id="KCW75050">
    <property type="protein sequence ID" value="KCW75050"/>
    <property type="gene ID" value="EUGRSUZ_E03828"/>
</dbReference>
<name>A0A059CAU0_EUCGR</name>
<evidence type="ECO:0000313" key="1">
    <source>
        <dbReference type="EMBL" id="KCW75050.1"/>
    </source>
</evidence>
<dbReference type="AlphaFoldDB" id="A0A059CAU0"/>
<dbReference type="Gene3D" id="3.30.70.100">
    <property type="match status" value="1"/>
</dbReference>
<protein>
    <submittedName>
        <fullName evidence="1">Uncharacterized protein</fullName>
    </submittedName>
</protein>
<reference evidence="1" key="1">
    <citation type="submission" date="2013-07" db="EMBL/GenBank/DDBJ databases">
        <title>The genome of Eucalyptus grandis.</title>
        <authorList>
            <person name="Schmutz J."/>
            <person name="Hayes R."/>
            <person name="Myburg A."/>
            <person name="Tuskan G."/>
            <person name="Grattapaglia D."/>
            <person name="Rokhsar D.S."/>
        </authorList>
    </citation>
    <scope>NUCLEOTIDE SEQUENCE</scope>
    <source>
        <tissue evidence="1">Leaf extractions</tissue>
    </source>
</reference>
<dbReference type="EMBL" id="KK198757">
    <property type="protein sequence ID" value="KCW75050.1"/>
    <property type="molecule type" value="Genomic_DNA"/>
</dbReference>
<proteinExistence type="predicted"/>
<gene>
    <name evidence="1" type="ORF">EUGRSUZ_E03828</name>
</gene>
<dbReference type="InParanoid" id="A0A059CAU0"/>
<accession>A0A059CAU0</accession>
<sequence length="77" mass="8344">MAKKVLIDLKTEDKKQRAKARTIATDNATGLTFAGIKKEHGDLLVVIAAQIDEVTAVDNIRNAGLNDAKLISVEQQN</sequence>